<accession>A0A507CWA5</accession>
<feature type="compositionally biased region" description="Basic residues" evidence="1">
    <location>
        <begin position="652"/>
        <end position="664"/>
    </location>
</feature>
<dbReference type="AlphaFoldDB" id="A0A507CWA5"/>
<comment type="caution">
    <text evidence="3">The sequence shown here is derived from an EMBL/GenBank/DDBJ whole genome shotgun (WGS) entry which is preliminary data.</text>
</comment>
<dbReference type="InterPro" id="IPR006162">
    <property type="entry name" value="Ppantetheine_attach_site"/>
</dbReference>
<dbReference type="VEuPathDB" id="FungiDB:SeMB42_g03682"/>
<evidence type="ECO:0000256" key="2">
    <source>
        <dbReference type="SAM" id="SignalP"/>
    </source>
</evidence>
<protein>
    <submittedName>
        <fullName evidence="3">Uncharacterized protein</fullName>
    </submittedName>
</protein>
<evidence type="ECO:0000256" key="1">
    <source>
        <dbReference type="SAM" id="MobiDB-lite"/>
    </source>
</evidence>
<feature type="region of interest" description="Disordered" evidence="1">
    <location>
        <begin position="640"/>
        <end position="679"/>
    </location>
</feature>
<dbReference type="Proteomes" id="UP000320475">
    <property type="component" value="Unassembled WGS sequence"/>
</dbReference>
<dbReference type="VEuPathDB" id="FungiDB:SeMB42_g03683"/>
<feature type="signal peptide" evidence="2">
    <location>
        <begin position="1"/>
        <end position="20"/>
    </location>
</feature>
<reference evidence="3 4" key="1">
    <citation type="journal article" date="2019" name="Sci. Rep.">
        <title>Comparative genomics of chytrid fungi reveal insights into the obligate biotrophic and pathogenic lifestyle of Synchytrium endobioticum.</title>
        <authorList>
            <person name="van de Vossenberg B.T.L.H."/>
            <person name="Warris S."/>
            <person name="Nguyen H.D.T."/>
            <person name="van Gent-Pelzer M.P.E."/>
            <person name="Joly D.L."/>
            <person name="van de Geest H.C."/>
            <person name="Bonants P.J.M."/>
            <person name="Smith D.S."/>
            <person name="Levesque C.A."/>
            <person name="van der Lee T.A.J."/>
        </authorList>
    </citation>
    <scope>NUCLEOTIDE SEQUENCE [LARGE SCALE GENOMIC DNA]</scope>
    <source>
        <strain evidence="3 4">LEV6574</strain>
    </source>
</reference>
<evidence type="ECO:0000313" key="3">
    <source>
        <dbReference type="EMBL" id="TPX43487.1"/>
    </source>
</evidence>
<dbReference type="PROSITE" id="PS00012">
    <property type="entry name" value="PHOSPHOPANTETHEINE"/>
    <property type="match status" value="1"/>
</dbReference>
<keyword evidence="2" id="KW-0732">Signal</keyword>
<proteinExistence type="predicted"/>
<name>A0A507CWA5_9FUNG</name>
<dbReference type="EMBL" id="QEAM01000222">
    <property type="protein sequence ID" value="TPX43487.1"/>
    <property type="molecule type" value="Genomic_DNA"/>
</dbReference>
<evidence type="ECO:0000313" key="4">
    <source>
        <dbReference type="Proteomes" id="UP000320475"/>
    </source>
</evidence>
<sequence length="679" mass="77457">MSKYFIIVLLLFQLFHHGFADDTDAMMKHTEDLRVERLKYEPSRFLWHDDRPRIDNLHTVLSELHPNQFNDVNLLVSLVTEHMMKPLYPHFPSVSVELPTAEMSKAELEFNWELLGLTASLLQRMAKIPGSDSVLTLRREYWQEMCKRVQGATIGPSFQYPQGETIDWTSINIAFMSDILRGAKALHFLRNCNYFPVSSFTECDFLLDDPKMPKSARDLFRKALSVENPDHLFYRLLFSKMLAQKYEFIVIAFSRFLEQRQNSDSPPDSPLIYGLTIDKEDKESALNRRKEVVSKYTKQFSELHLNMPENFNDQLHLVTSEIDNLKGETARTHYQWTDAMAKISEIVAATPHPLGFVQQDGGLSFETTLLFELLPPQDVYPTEISPALALAAEYHLLLLWRCMQQLSLLGWFRSRYVIELLQENPSFTSEQVNGAATEIADMAEYILQAFDAYEKTVGQSDNPRLSDKEREQCGALIVQARNHLVGTWYDVLQVNVNEYIMIVDKAMADVKNLDYSAGVDSLASIQLVDKIPLKVHHLISAYPVPENLPPRYLELATKLHSLMVHRLGRTESQSSEIDELSPLLGDRNLLYNAYNLVSKVFPDFHTFSSSSNTGDQIDILDPATSIYSGPYDSIEYGLGTQSRAVSEDGSRAGRRQNRRNRHAGGRSDVGPSGGFEHLE</sequence>
<gene>
    <name evidence="3" type="ORF">SeLEV6574_g05035</name>
</gene>
<organism evidence="3 4">
    <name type="scientific">Synchytrium endobioticum</name>
    <dbReference type="NCBI Taxonomy" id="286115"/>
    <lineage>
        <taxon>Eukaryota</taxon>
        <taxon>Fungi</taxon>
        <taxon>Fungi incertae sedis</taxon>
        <taxon>Chytridiomycota</taxon>
        <taxon>Chytridiomycota incertae sedis</taxon>
        <taxon>Chytridiomycetes</taxon>
        <taxon>Synchytriales</taxon>
        <taxon>Synchytriaceae</taxon>
        <taxon>Synchytrium</taxon>
    </lineage>
</organism>
<feature type="chain" id="PRO_5021506233" evidence="2">
    <location>
        <begin position="21"/>
        <end position="679"/>
    </location>
</feature>